<gene>
    <name evidence="1" type="ORF">MM415B03717_0002</name>
</gene>
<protein>
    <submittedName>
        <fullName evidence="1">Uncharacterized protein</fullName>
    </submittedName>
</protein>
<reference evidence="1" key="1">
    <citation type="submission" date="2020-03" db="EMBL/GenBank/DDBJ databases">
        <title>The deep terrestrial virosphere.</title>
        <authorList>
            <person name="Holmfeldt K."/>
            <person name="Nilsson E."/>
            <person name="Simone D."/>
            <person name="Lopez-Fernandez M."/>
            <person name="Wu X."/>
            <person name="de Brujin I."/>
            <person name="Lundin D."/>
            <person name="Andersson A."/>
            <person name="Bertilsson S."/>
            <person name="Dopson M."/>
        </authorList>
    </citation>
    <scope>NUCLEOTIDE SEQUENCE</scope>
    <source>
        <strain evidence="1">MM415B03717</strain>
    </source>
</reference>
<dbReference type="EMBL" id="MT143266">
    <property type="protein sequence ID" value="QJA94850.1"/>
    <property type="molecule type" value="Genomic_DNA"/>
</dbReference>
<organism evidence="1">
    <name type="scientific">viral metagenome</name>
    <dbReference type="NCBI Taxonomy" id="1070528"/>
    <lineage>
        <taxon>unclassified sequences</taxon>
        <taxon>metagenomes</taxon>
        <taxon>organismal metagenomes</taxon>
    </lineage>
</organism>
<proteinExistence type="predicted"/>
<name>A0A6M3LJ45_9ZZZZ</name>
<dbReference type="AlphaFoldDB" id="A0A6M3LJ45"/>
<sequence>MIEKVARTLSEKATSVEQEIELSQKGIVGIGLKSGVICLIVPTNIPNPKILTLTPLNAGTATLLKHGWHCDFVLKSATEASMASILRISATNASNASGADGGDYLVKKNGRLYQGKSGLASKAKFGKAIAASGTYVASKSWFVPLNWIASIGSGGEQYKLLKISTGIKLASGGAVVAANRNIKYAFEVRGY</sequence>
<evidence type="ECO:0000313" key="1">
    <source>
        <dbReference type="EMBL" id="QJA94850.1"/>
    </source>
</evidence>
<accession>A0A6M3LJ45</accession>